<evidence type="ECO:0000313" key="9">
    <source>
        <dbReference type="EMBL" id="OJJ08745.1"/>
    </source>
</evidence>
<keyword evidence="5" id="KW-0862">Zinc</keyword>
<feature type="domain" description="C2H2-type" evidence="8">
    <location>
        <begin position="89"/>
        <end position="116"/>
    </location>
</feature>
<name>A0A1L9Q4N2_ASPVE</name>
<dbReference type="OrthoDB" id="4523521at2759"/>
<dbReference type="AlphaFoldDB" id="A0A1L9Q4N2"/>
<evidence type="ECO:0000256" key="4">
    <source>
        <dbReference type="ARBA" id="ARBA00022803"/>
    </source>
</evidence>
<dbReference type="Pfam" id="PF13424">
    <property type="entry name" value="TPR_12"/>
    <property type="match status" value="1"/>
</dbReference>
<organism evidence="9 10">
    <name type="scientific">Aspergillus versicolor CBS 583.65</name>
    <dbReference type="NCBI Taxonomy" id="1036611"/>
    <lineage>
        <taxon>Eukaryota</taxon>
        <taxon>Fungi</taxon>
        <taxon>Dikarya</taxon>
        <taxon>Ascomycota</taxon>
        <taxon>Pezizomycotina</taxon>
        <taxon>Eurotiomycetes</taxon>
        <taxon>Eurotiomycetidae</taxon>
        <taxon>Eurotiales</taxon>
        <taxon>Aspergillaceae</taxon>
        <taxon>Aspergillus</taxon>
        <taxon>Aspergillus subgen. Nidulantes</taxon>
    </lineage>
</organism>
<dbReference type="STRING" id="1036611.A0A1L9Q4N2"/>
<accession>A0A1L9Q4N2</accession>
<feature type="region of interest" description="Disordered" evidence="7">
    <location>
        <begin position="257"/>
        <end position="292"/>
    </location>
</feature>
<sequence length="1034" mass="116032">MEQYLQKAIADFPPYEGGGIDNVVSEPTIKCPDCDFCFYAQEQRDEHHLSRYCRGNQIEVYIMTIDSSAIGGYRVYKESVPFESTSAHFKCSRCSSIFATDAERKQHESIHPIEQAKCVHCEKILPSQYELELHYLWHDDIHLRQHIDRRVEQMKEQRGGSQSWNNTGTDTSDPVTGPPLHVRSPWNRKGGFPQYDGDVVAISFLSQEDLEIRYAPDGVLKDLSKETTHLCLPSAVSNKIDESTTQKKRSYRKSLKAMFSGRSKDASRSPSRQSERPSLGSSSNVGSRGLGNNDVEEHMEWQLFYRHIRSDWVLTHHRSQHVELHAGEDLGTYKTSQSRTLTLPSRLAPEELQSRFEGLLGEIADYANHNHVDNIAGLESVISEINAAGGPSRTHIERLQDWLGNEEKRIAATNSEINTLSGLPVLGHGSPSRILVRDRVGRARLMTGQDLSRVICHAIGPPRGSLDVVRMALGGRGEAALARGRIQDAERAYSDMFRAMQRHYGDEQLQFILLAHLAGNVYKKHGNMSDAAGMYMQGLRCSQRLYGLRSVNNFTMMTNIAIYYEDIGRLDDATALYRRSVRGRINAGEKEDALMNIQELSTVYRKMGKDQEALQFVEQAYTGYTQVVGPDHRMTLLTLNNLAAYLFTAGSIERAQSLLGPALPAITRVLGLDDPVAWGSVCNFVMYYHGASFPPTVTQVIDQYMAQNTPASLKVLNGIGDHYGKNNLIRKAMETYRALHEKRMSLLGPSHPETWSSLYAYAYTLDRLGETSEALKQYRVLALQPQPRSLLPESQVQACQAAVQDLSRKQAAIDKEKAEWGLTTARKCSLQACSNSTLRFCSDCRLVRFCSAACQKQDKSHHGACIPSVTLTESTFTIVENIQDKPSVVKDGDFLFTQLQLSRRPRCESARDVFIDPSNFTTIRISKRPSHILSFQANPGLDLRFTIHRSSPFTWLTPKESNMLCMLNDVEDSFIVVAPGESMMKGLVAARDKVFGTDSGNVDIPDRNLVEFAQTGEGSDRRFVLGFIVTEWSL</sequence>
<evidence type="ECO:0000256" key="3">
    <source>
        <dbReference type="ARBA" id="ARBA00022771"/>
    </source>
</evidence>
<feature type="compositionally biased region" description="Polar residues" evidence="7">
    <location>
        <begin position="159"/>
        <end position="174"/>
    </location>
</feature>
<evidence type="ECO:0000259" key="8">
    <source>
        <dbReference type="PROSITE" id="PS50157"/>
    </source>
</evidence>
<dbReference type="PANTHER" id="PTHR45641:SF19">
    <property type="entry name" value="NEPHROCYSTIN-3"/>
    <property type="match status" value="1"/>
</dbReference>
<dbReference type="PROSITE" id="PS00028">
    <property type="entry name" value="ZINC_FINGER_C2H2_1"/>
    <property type="match status" value="1"/>
</dbReference>
<dbReference type="SUPFAM" id="SSF48452">
    <property type="entry name" value="TPR-like"/>
    <property type="match status" value="1"/>
</dbReference>
<dbReference type="GO" id="GO:0008270">
    <property type="term" value="F:zinc ion binding"/>
    <property type="evidence" value="ECO:0007669"/>
    <property type="project" value="UniProtKB-KW"/>
</dbReference>
<dbReference type="PROSITE" id="PS01360">
    <property type="entry name" value="ZF_MYND_1"/>
    <property type="match status" value="1"/>
</dbReference>
<dbReference type="Proteomes" id="UP000184073">
    <property type="component" value="Unassembled WGS sequence"/>
</dbReference>
<feature type="compositionally biased region" description="Low complexity" evidence="7">
    <location>
        <begin position="268"/>
        <end position="278"/>
    </location>
</feature>
<evidence type="ECO:0000256" key="1">
    <source>
        <dbReference type="ARBA" id="ARBA00022723"/>
    </source>
</evidence>
<keyword evidence="10" id="KW-1185">Reference proteome</keyword>
<evidence type="ECO:0000256" key="2">
    <source>
        <dbReference type="ARBA" id="ARBA00022737"/>
    </source>
</evidence>
<dbReference type="InterPro" id="IPR011990">
    <property type="entry name" value="TPR-like_helical_dom_sf"/>
</dbReference>
<keyword evidence="1" id="KW-0479">Metal-binding</keyword>
<dbReference type="SUPFAM" id="SSF144232">
    <property type="entry name" value="HIT/MYND zinc finger-like"/>
    <property type="match status" value="1"/>
</dbReference>
<feature type="region of interest" description="Disordered" evidence="7">
    <location>
        <begin position="153"/>
        <end position="188"/>
    </location>
</feature>
<dbReference type="VEuPathDB" id="FungiDB:ASPVEDRAFT_417121"/>
<evidence type="ECO:0000256" key="5">
    <source>
        <dbReference type="ARBA" id="ARBA00022833"/>
    </source>
</evidence>
<keyword evidence="3 6" id="KW-0863">Zinc-finger</keyword>
<proteinExistence type="predicted"/>
<dbReference type="PROSITE" id="PS50157">
    <property type="entry name" value="ZINC_FINGER_C2H2_2"/>
    <property type="match status" value="1"/>
</dbReference>
<evidence type="ECO:0000256" key="6">
    <source>
        <dbReference type="PROSITE-ProRule" id="PRU00042"/>
    </source>
</evidence>
<keyword evidence="2" id="KW-0677">Repeat</keyword>
<gene>
    <name evidence="9" type="ORF">ASPVEDRAFT_417121</name>
</gene>
<keyword evidence="4" id="KW-0802">TPR repeat</keyword>
<dbReference type="RefSeq" id="XP_040674507.1">
    <property type="nucleotide sequence ID" value="XM_040812408.1"/>
</dbReference>
<dbReference type="EMBL" id="KV878141">
    <property type="protein sequence ID" value="OJJ08745.1"/>
    <property type="molecule type" value="Genomic_DNA"/>
</dbReference>
<reference evidence="10" key="1">
    <citation type="journal article" date="2017" name="Genome Biol.">
        <title>Comparative genomics reveals high biological diversity and specific adaptations in the industrially and medically important fungal genus Aspergillus.</title>
        <authorList>
            <person name="de Vries R.P."/>
            <person name="Riley R."/>
            <person name="Wiebenga A."/>
            <person name="Aguilar-Osorio G."/>
            <person name="Amillis S."/>
            <person name="Uchima C.A."/>
            <person name="Anderluh G."/>
            <person name="Asadollahi M."/>
            <person name="Askin M."/>
            <person name="Barry K."/>
            <person name="Battaglia E."/>
            <person name="Bayram O."/>
            <person name="Benocci T."/>
            <person name="Braus-Stromeyer S.A."/>
            <person name="Caldana C."/>
            <person name="Canovas D."/>
            <person name="Cerqueira G.C."/>
            <person name="Chen F."/>
            <person name="Chen W."/>
            <person name="Choi C."/>
            <person name="Clum A."/>
            <person name="Dos Santos R.A."/>
            <person name="Damasio A.R."/>
            <person name="Diallinas G."/>
            <person name="Emri T."/>
            <person name="Fekete E."/>
            <person name="Flipphi M."/>
            <person name="Freyberg S."/>
            <person name="Gallo A."/>
            <person name="Gournas C."/>
            <person name="Habgood R."/>
            <person name="Hainaut M."/>
            <person name="Harispe M.L."/>
            <person name="Henrissat B."/>
            <person name="Hilden K.S."/>
            <person name="Hope R."/>
            <person name="Hossain A."/>
            <person name="Karabika E."/>
            <person name="Karaffa L."/>
            <person name="Karanyi Z."/>
            <person name="Krasevec N."/>
            <person name="Kuo A."/>
            <person name="Kusch H."/>
            <person name="LaButti K."/>
            <person name="Lagendijk E.L."/>
            <person name="Lapidus A."/>
            <person name="Levasseur A."/>
            <person name="Lindquist E."/>
            <person name="Lipzen A."/>
            <person name="Logrieco A.F."/>
            <person name="MacCabe A."/>
            <person name="Maekelae M.R."/>
            <person name="Malavazi I."/>
            <person name="Melin P."/>
            <person name="Meyer V."/>
            <person name="Mielnichuk N."/>
            <person name="Miskei M."/>
            <person name="Molnar A.P."/>
            <person name="Mule G."/>
            <person name="Ngan C.Y."/>
            <person name="Orejas M."/>
            <person name="Orosz E."/>
            <person name="Ouedraogo J.P."/>
            <person name="Overkamp K.M."/>
            <person name="Park H.-S."/>
            <person name="Perrone G."/>
            <person name="Piumi F."/>
            <person name="Punt P.J."/>
            <person name="Ram A.F."/>
            <person name="Ramon A."/>
            <person name="Rauscher S."/>
            <person name="Record E."/>
            <person name="Riano-Pachon D.M."/>
            <person name="Robert V."/>
            <person name="Roehrig J."/>
            <person name="Ruller R."/>
            <person name="Salamov A."/>
            <person name="Salih N.S."/>
            <person name="Samson R.A."/>
            <person name="Sandor E."/>
            <person name="Sanguinetti M."/>
            <person name="Schuetze T."/>
            <person name="Sepcic K."/>
            <person name="Shelest E."/>
            <person name="Sherlock G."/>
            <person name="Sophianopoulou V."/>
            <person name="Squina F.M."/>
            <person name="Sun H."/>
            <person name="Susca A."/>
            <person name="Todd R.B."/>
            <person name="Tsang A."/>
            <person name="Unkles S.E."/>
            <person name="van de Wiele N."/>
            <person name="van Rossen-Uffink D."/>
            <person name="Oliveira J.V."/>
            <person name="Vesth T.C."/>
            <person name="Visser J."/>
            <person name="Yu J.-H."/>
            <person name="Zhou M."/>
            <person name="Andersen M.R."/>
            <person name="Archer D.B."/>
            <person name="Baker S.E."/>
            <person name="Benoit I."/>
            <person name="Brakhage A.A."/>
            <person name="Braus G.H."/>
            <person name="Fischer R."/>
            <person name="Frisvad J.C."/>
            <person name="Goldman G.H."/>
            <person name="Houbraken J."/>
            <person name="Oakley B."/>
            <person name="Pocsi I."/>
            <person name="Scazzocchio C."/>
            <person name="Seiboth B."/>
            <person name="vanKuyk P.A."/>
            <person name="Wortman J."/>
            <person name="Dyer P.S."/>
            <person name="Grigoriev I.V."/>
        </authorList>
    </citation>
    <scope>NUCLEOTIDE SEQUENCE [LARGE SCALE GENOMIC DNA]</scope>
    <source>
        <strain evidence="10">CBS 583.65</strain>
    </source>
</reference>
<evidence type="ECO:0000256" key="7">
    <source>
        <dbReference type="SAM" id="MobiDB-lite"/>
    </source>
</evidence>
<dbReference type="SMART" id="SM00355">
    <property type="entry name" value="ZnF_C2H2"/>
    <property type="match status" value="3"/>
</dbReference>
<dbReference type="Pfam" id="PF13374">
    <property type="entry name" value="TPR_10"/>
    <property type="match status" value="1"/>
</dbReference>
<protein>
    <recommendedName>
        <fullName evidence="8">C2H2-type domain-containing protein</fullName>
    </recommendedName>
</protein>
<dbReference type="PANTHER" id="PTHR45641">
    <property type="entry name" value="TETRATRICOPEPTIDE REPEAT PROTEIN (AFU_ORTHOLOGUE AFUA_6G03870)"/>
    <property type="match status" value="1"/>
</dbReference>
<dbReference type="InterPro" id="IPR002893">
    <property type="entry name" value="Znf_MYND"/>
</dbReference>
<dbReference type="InterPro" id="IPR013087">
    <property type="entry name" value="Znf_C2H2_type"/>
</dbReference>
<dbReference type="Gene3D" id="1.25.40.10">
    <property type="entry name" value="Tetratricopeptide repeat domain"/>
    <property type="match status" value="2"/>
</dbReference>
<dbReference type="GeneID" id="63727919"/>
<evidence type="ECO:0000313" key="10">
    <source>
        <dbReference type="Proteomes" id="UP000184073"/>
    </source>
</evidence>
<dbReference type="Gene3D" id="6.10.140.2220">
    <property type="match status" value="1"/>
</dbReference>